<dbReference type="Proteomes" id="UP000663929">
    <property type="component" value="Chromosome"/>
</dbReference>
<evidence type="ECO:0000259" key="5">
    <source>
        <dbReference type="PROSITE" id="PS50075"/>
    </source>
</evidence>
<dbReference type="Gene3D" id="1.10.1200.10">
    <property type="entry name" value="ACP-like"/>
    <property type="match status" value="1"/>
</dbReference>
<dbReference type="AlphaFoldDB" id="A0A8A4TMS2"/>
<dbReference type="PROSITE" id="PS00101">
    <property type="entry name" value="HEXAPEP_TRANSFERASES"/>
    <property type="match status" value="1"/>
</dbReference>
<dbReference type="KEGG" id="scor:J3U87_00145"/>
<dbReference type="GO" id="GO:0016740">
    <property type="term" value="F:transferase activity"/>
    <property type="evidence" value="ECO:0007669"/>
    <property type="project" value="UniProtKB-KW"/>
</dbReference>
<dbReference type="RefSeq" id="WP_237380942.1">
    <property type="nucleotide sequence ID" value="NZ_CP071793.1"/>
</dbReference>
<feature type="compositionally biased region" description="Basic residues" evidence="4">
    <location>
        <begin position="318"/>
        <end position="333"/>
    </location>
</feature>
<protein>
    <recommendedName>
        <fullName evidence="5">Carrier domain-containing protein</fullName>
    </recommendedName>
</protein>
<feature type="domain" description="Carrier" evidence="5">
    <location>
        <begin position="225"/>
        <end position="307"/>
    </location>
</feature>
<accession>A0A8A4TMS2</accession>
<keyword evidence="3" id="KW-0677">Repeat</keyword>
<dbReference type="InterPro" id="IPR050179">
    <property type="entry name" value="Trans_hexapeptide_repeat"/>
</dbReference>
<dbReference type="InterPro" id="IPR009081">
    <property type="entry name" value="PP-bd_ACP"/>
</dbReference>
<evidence type="ECO:0000256" key="3">
    <source>
        <dbReference type="ARBA" id="ARBA00022737"/>
    </source>
</evidence>
<dbReference type="InterPro" id="IPR018357">
    <property type="entry name" value="Hexapep_transf_CS"/>
</dbReference>
<evidence type="ECO:0000313" key="6">
    <source>
        <dbReference type="EMBL" id="QTD50850.1"/>
    </source>
</evidence>
<name>A0A8A4TMS2_SULCO</name>
<dbReference type="InterPro" id="IPR011004">
    <property type="entry name" value="Trimer_LpxA-like_sf"/>
</dbReference>
<organism evidence="6 7">
    <name type="scientific">Sulfidibacter corallicola</name>
    <dbReference type="NCBI Taxonomy" id="2818388"/>
    <lineage>
        <taxon>Bacteria</taxon>
        <taxon>Pseudomonadati</taxon>
        <taxon>Acidobacteriota</taxon>
        <taxon>Holophagae</taxon>
        <taxon>Acanthopleuribacterales</taxon>
        <taxon>Acanthopleuribacteraceae</taxon>
        <taxon>Sulfidibacter</taxon>
    </lineage>
</organism>
<dbReference type="EMBL" id="CP071793">
    <property type="protein sequence ID" value="QTD50850.1"/>
    <property type="molecule type" value="Genomic_DNA"/>
</dbReference>
<evidence type="ECO:0000313" key="7">
    <source>
        <dbReference type="Proteomes" id="UP000663929"/>
    </source>
</evidence>
<dbReference type="SUPFAM" id="SSF51161">
    <property type="entry name" value="Trimeric LpxA-like enzymes"/>
    <property type="match status" value="1"/>
</dbReference>
<keyword evidence="2" id="KW-0808">Transferase</keyword>
<reference evidence="6" key="1">
    <citation type="submission" date="2021-03" db="EMBL/GenBank/DDBJ databases">
        <title>Acanthopleuribacteraceae sp. M133.</title>
        <authorList>
            <person name="Wang G."/>
        </authorList>
    </citation>
    <scope>NUCLEOTIDE SEQUENCE</scope>
    <source>
        <strain evidence="6">M133</strain>
    </source>
</reference>
<gene>
    <name evidence="6" type="ORF">J3U87_00145</name>
</gene>
<dbReference type="SUPFAM" id="SSF47336">
    <property type="entry name" value="ACP-like"/>
    <property type="match status" value="1"/>
</dbReference>
<dbReference type="PANTHER" id="PTHR43300">
    <property type="entry name" value="ACETYLTRANSFERASE"/>
    <property type="match status" value="1"/>
</dbReference>
<sequence length="333" mass="35721">MTTLYLCGAGNVEGMRLAITVNRATRRWDHIAVLDDDPAKRGKTILGLTIEGPFSLLGEVSGSVEVVNLVTRTTRGRWGAKQKIATYGHPFAPLIHPNVDTFGTELPEDDITIYEYATISANSGLGEGSVVFNGAITGHGSKIGKGCVLAPGAVVNARVKMGDFAYVGSCATVLPDLSLGEHAVVGAGSSVIEDVPAEVTVMGVPAEILGAEPVAGQDRAVAAVEPDEEIVNGLIKVWQDLLITPDEDEEPRTFDRETRFFDEGGTSILAQVMVKRVEEELGLRVKHFDVFRFPSIGALAMRLTNQSTPAPSFDAKARAAKRRSSNPRRRVRN</sequence>
<keyword evidence="7" id="KW-1185">Reference proteome</keyword>
<dbReference type="InterPro" id="IPR036736">
    <property type="entry name" value="ACP-like_sf"/>
</dbReference>
<evidence type="ECO:0000256" key="2">
    <source>
        <dbReference type="ARBA" id="ARBA00022679"/>
    </source>
</evidence>
<dbReference type="Pfam" id="PF00550">
    <property type="entry name" value="PP-binding"/>
    <property type="match status" value="1"/>
</dbReference>
<evidence type="ECO:0000256" key="1">
    <source>
        <dbReference type="ARBA" id="ARBA00007274"/>
    </source>
</evidence>
<comment type="similarity">
    <text evidence="1">Belongs to the transferase hexapeptide repeat family.</text>
</comment>
<dbReference type="PROSITE" id="PS50075">
    <property type="entry name" value="CARRIER"/>
    <property type="match status" value="1"/>
</dbReference>
<evidence type="ECO:0000256" key="4">
    <source>
        <dbReference type="SAM" id="MobiDB-lite"/>
    </source>
</evidence>
<dbReference type="Gene3D" id="2.160.10.10">
    <property type="entry name" value="Hexapeptide repeat proteins"/>
    <property type="match status" value="1"/>
</dbReference>
<feature type="region of interest" description="Disordered" evidence="4">
    <location>
        <begin position="307"/>
        <end position="333"/>
    </location>
</feature>
<proteinExistence type="inferred from homology"/>